<organism evidence="1 2">
    <name type="scientific">Holospora curviuscula</name>
    <dbReference type="NCBI Taxonomy" id="1082868"/>
    <lineage>
        <taxon>Bacteria</taxon>
        <taxon>Pseudomonadati</taxon>
        <taxon>Pseudomonadota</taxon>
        <taxon>Alphaproteobacteria</taxon>
        <taxon>Holosporales</taxon>
        <taxon>Holosporaceae</taxon>
        <taxon>Holospora</taxon>
    </lineage>
</organism>
<evidence type="ECO:0000313" key="2">
    <source>
        <dbReference type="Proteomes" id="UP000239425"/>
    </source>
</evidence>
<proteinExistence type="predicted"/>
<name>A0A2S5R7V5_9PROT</name>
<accession>A0A2S5R7V5</accession>
<keyword evidence="2" id="KW-1185">Reference proteome</keyword>
<sequence length="32" mass="3671">MNKTITTLPTTIKLVGITARNFKHTRDESRNL</sequence>
<comment type="caution">
    <text evidence="1">The sequence shown here is derived from an EMBL/GenBank/DDBJ whole genome shotgun (WGS) entry which is preliminary data.</text>
</comment>
<dbReference type="Proteomes" id="UP000239425">
    <property type="component" value="Unassembled WGS sequence"/>
</dbReference>
<evidence type="ECO:0000313" key="1">
    <source>
        <dbReference type="EMBL" id="PPE03419.1"/>
    </source>
</evidence>
<protein>
    <submittedName>
        <fullName evidence="1">Uncharacterized protein</fullName>
    </submittedName>
</protein>
<reference evidence="1 2" key="1">
    <citation type="submission" date="2017-11" db="EMBL/GenBank/DDBJ databases">
        <title>Comparative genomic analysis of Holospora spp., intranuclear symbionts of paramecia.</title>
        <authorList>
            <person name="Garushyants S.K."/>
            <person name="Beliavskaya A."/>
            <person name="Malko D.B."/>
            <person name="Logacheva M.D."/>
            <person name="Rautian M.S."/>
            <person name="Gelfand M.S."/>
        </authorList>
    </citation>
    <scope>NUCLEOTIDE SEQUENCE [LARGE SCALE GENOMIC DNA]</scope>
    <source>
        <strain evidence="2">02AZ16</strain>
    </source>
</reference>
<dbReference type="AlphaFoldDB" id="A0A2S5R7V5"/>
<gene>
    <name evidence="1" type="ORF">HCUR_01158</name>
</gene>
<dbReference type="EMBL" id="PHHC01000105">
    <property type="protein sequence ID" value="PPE03419.1"/>
    <property type="molecule type" value="Genomic_DNA"/>
</dbReference>